<feature type="DNA-binding region" description="H-T-H motif" evidence="2">
    <location>
        <begin position="26"/>
        <end position="45"/>
    </location>
</feature>
<reference evidence="4" key="2">
    <citation type="submission" date="2024-03" db="EMBL/GenBank/DDBJ databases">
        <title>The Genome Sequence of Enterococcus sp. DIV0242b.</title>
        <authorList>
            <consortium name="The Broad Institute Genomics Platform"/>
            <consortium name="The Broad Institute Microbial Omics Core"/>
            <consortium name="The Broad Institute Genomic Center for Infectious Diseases"/>
            <person name="Earl A."/>
            <person name="Manson A."/>
            <person name="Gilmore M."/>
            <person name="Schwartman J."/>
            <person name="Shea T."/>
            <person name="Abouelleil A."/>
            <person name="Cao P."/>
            <person name="Chapman S."/>
            <person name="Cusick C."/>
            <person name="Young S."/>
            <person name="Neafsey D."/>
            <person name="Nusbaum C."/>
            <person name="Birren B."/>
        </authorList>
    </citation>
    <scope>NUCLEOTIDE SEQUENCE</scope>
    <source>
        <strain evidence="4">9E7_DIV0242</strain>
    </source>
</reference>
<evidence type="ECO:0000313" key="5">
    <source>
        <dbReference type="Proteomes" id="UP000195141"/>
    </source>
</evidence>
<dbReference type="PRINTS" id="PR00455">
    <property type="entry name" value="HTHTETR"/>
</dbReference>
<dbReference type="InterPro" id="IPR009057">
    <property type="entry name" value="Homeodomain-like_sf"/>
</dbReference>
<dbReference type="RefSeq" id="WP_339101922.1">
    <property type="nucleotide sequence ID" value="NZ_CP147247.1"/>
</dbReference>
<sequence>MKKDHLDEIIDAAAFLFITKGFQLTKIKDIAEKAEIATGSIYKYFQSKEDIWITIPIALLDEERKDLLVSQYPINFSDISKQHQVILEKFQQIDQLMEREILGENIELASIIELLVRLMDKYGKFFLLIEKNQKVDKKMTDYYQLYRKKLFSYVHQFFAKQIDNAVFRKIEHLDCHVELVIDSISRLTIHKKYDSFEIEEIDTSLVVAVLVDTFEHAYLVRE</sequence>
<evidence type="ECO:0000313" key="4">
    <source>
        <dbReference type="EMBL" id="WYJ89063.1"/>
    </source>
</evidence>
<dbReference type="GO" id="GO:0003677">
    <property type="term" value="F:DNA binding"/>
    <property type="evidence" value="ECO:0007669"/>
    <property type="project" value="UniProtKB-UniRule"/>
</dbReference>
<dbReference type="AlphaFoldDB" id="A0AAQ3VXY6"/>
<evidence type="ECO:0000259" key="3">
    <source>
        <dbReference type="PROSITE" id="PS50977"/>
    </source>
</evidence>
<keyword evidence="1 2" id="KW-0238">DNA-binding</keyword>
<feature type="domain" description="HTH tetR-type" evidence="3">
    <location>
        <begin position="3"/>
        <end position="63"/>
    </location>
</feature>
<dbReference type="PANTHER" id="PTHR43479">
    <property type="entry name" value="ACREF/ENVCD OPERON REPRESSOR-RELATED"/>
    <property type="match status" value="1"/>
</dbReference>
<reference evidence="4" key="1">
    <citation type="submission" date="2017-05" db="EMBL/GenBank/DDBJ databases">
        <authorList>
            <consortium name="The Broad Institute Genomics Platform"/>
            <consortium name="The Broad Institute Genomic Center for Infectious Diseases"/>
            <person name="Earl A."/>
            <person name="Manson A."/>
            <person name="Schwartman J."/>
            <person name="Gilmore M."/>
            <person name="Abouelleil A."/>
            <person name="Cao P."/>
            <person name="Chapman S."/>
            <person name="Cusick C."/>
            <person name="Shea T."/>
            <person name="Young S."/>
            <person name="Neafsey D."/>
            <person name="Nusbaum C."/>
            <person name="Birren B."/>
        </authorList>
    </citation>
    <scope>NUCLEOTIDE SEQUENCE</scope>
    <source>
        <strain evidence="4">9E7_DIV0242</strain>
    </source>
</reference>
<dbReference type="Gene3D" id="1.10.357.10">
    <property type="entry name" value="Tetracycline Repressor, domain 2"/>
    <property type="match status" value="1"/>
</dbReference>
<evidence type="ECO:0000256" key="1">
    <source>
        <dbReference type="ARBA" id="ARBA00023125"/>
    </source>
</evidence>
<dbReference type="PANTHER" id="PTHR43479:SF11">
    <property type="entry name" value="ACREF_ENVCD OPERON REPRESSOR-RELATED"/>
    <property type="match status" value="1"/>
</dbReference>
<accession>A0AAQ3VXY6</accession>
<organism evidence="4 5">
    <name type="scientific">Candidatus Enterococcus clewellii</name>
    <dbReference type="NCBI Taxonomy" id="1834193"/>
    <lineage>
        <taxon>Bacteria</taxon>
        <taxon>Bacillati</taxon>
        <taxon>Bacillota</taxon>
        <taxon>Bacilli</taxon>
        <taxon>Lactobacillales</taxon>
        <taxon>Enterococcaceae</taxon>
        <taxon>Enterococcus</taxon>
    </lineage>
</organism>
<proteinExistence type="predicted"/>
<dbReference type="InterPro" id="IPR001647">
    <property type="entry name" value="HTH_TetR"/>
</dbReference>
<dbReference type="InterPro" id="IPR050624">
    <property type="entry name" value="HTH-type_Tx_Regulator"/>
</dbReference>
<evidence type="ECO:0000256" key="2">
    <source>
        <dbReference type="PROSITE-ProRule" id="PRU00335"/>
    </source>
</evidence>
<dbReference type="Proteomes" id="UP000195141">
    <property type="component" value="Chromosome"/>
</dbReference>
<dbReference type="SUPFAM" id="SSF46689">
    <property type="entry name" value="Homeodomain-like"/>
    <property type="match status" value="1"/>
</dbReference>
<protein>
    <recommendedName>
        <fullName evidence="3">HTH tetR-type domain-containing protein</fullName>
    </recommendedName>
</protein>
<dbReference type="Pfam" id="PF00440">
    <property type="entry name" value="TetR_N"/>
    <property type="match status" value="1"/>
</dbReference>
<dbReference type="EMBL" id="CP147247">
    <property type="protein sequence ID" value="WYJ89063.1"/>
    <property type="molecule type" value="Genomic_DNA"/>
</dbReference>
<name>A0AAQ3VXY6_9ENTE</name>
<keyword evidence="5" id="KW-1185">Reference proteome</keyword>
<dbReference type="PROSITE" id="PS50977">
    <property type="entry name" value="HTH_TETR_2"/>
    <property type="match status" value="1"/>
</dbReference>
<gene>
    <name evidence="4" type="ORF">A5888_000782</name>
</gene>